<name>A0ABV8NPI3_9SPHI</name>
<dbReference type="EMBL" id="JBHSBY010000125">
    <property type="protein sequence ID" value="MFC4197725.1"/>
    <property type="molecule type" value="Genomic_DNA"/>
</dbReference>
<sequence>MSIFPKRGLRGTSITIHWNFNTSSIKESHICPLVRIGVKDPKGNISMLFEKHVLSLPAIKNLPESSDPVRPLYLNKNFPLLVVAEYLSGKYSREKLVDILENIQGGRHFYFVYQVPGDAALGKYTLISEVISGGEVRYSKTAEDDFFFIEDIEISNCINDGQCIQATITNHSPEPAPVKVVAYHANGELSPTDIDAYELSGNESRKITVKAPYGFVSYNEEREILPLQAEPRIIKNPYYLSLNKEDKRYILYRDSDSSYILDEETRKIWDFSDGLEERSTLAKIANVQFEEMLSNQLIYPIDERGNIVKD</sequence>
<dbReference type="RefSeq" id="WP_378961361.1">
    <property type="nucleotide sequence ID" value="NZ_JBHRXC010000001.1"/>
</dbReference>
<evidence type="ECO:0000313" key="1">
    <source>
        <dbReference type="EMBL" id="MFC4197725.1"/>
    </source>
</evidence>
<keyword evidence="2" id="KW-1185">Reference proteome</keyword>
<comment type="caution">
    <text evidence="1">The sequence shown here is derived from an EMBL/GenBank/DDBJ whole genome shotgun (WGS) entry which is preliminary data.</text>
</comment>
<dbReference type="Proteomes" id="UP001595792">
    <property type="component" value="Unassembled WGS sequence"/>
</dbReference>
<organism evidence="1 2">
    <name type="scientific">Pedobacter jamesrossensis</name>
    <dbReference type="NCBI Taxonomy" id="1908238"/>
    <lineage>
        <taxon>Bacteria</taxon>
        <taxon>Pseudomonadati</taxon>
        <taxon>Bacteroidota</taxon>
        <taxon>Sphingobacteriia</taxon>
        <taxon>Sphingobacteriales</taxon>
        <taxon>Sphingobacteriaceae</taxon>
        <taxon>Pedobacter</taxon>
    </lineage>
</organism>
<gene>
    <name evidence="1" type="ORF">ACFOUY_13555</name>
</gene>
<reference evidence="2" key="1">
    <citation type="journal article" date="2019" name="Int. J. Syst. Evol. Microbiol.">
        <title>The Global Catalogue of Microorganisms (GCM) 10K type strain sequencing project: providing services to taxonomists for standard genome sequencing and annotation.</title>
        <authorList>
            <consortium name="The Broad Institute Genomics Platform"/>
            <consortium name="The Broad Institute Genome Sequencing Center for Infectious Disease"/>
            <person name="Wu L."/>
            <person name="Ma J."/>
        </authorList>
    </citation>
    <scope>NUCLEOTIDE SEQUENCE [LARGE SCALE GENOMIC DNA]</scope>
    <source>
        <strain evidence="2">CCM 8689</strain>
    </source>
</reference>
<accession>A0ABV8NPI3</accession>
<evidence type="ECO:0000313" key="2">
    <source>
        <dbReference type="Proteomes" id="UP001595792"/>
    </source>
</evidence>
<proteinExistence type="predicted"/>
<protein>
    <submittedName>
        <fullName evidence="1">Uncharacterized protein</fullName>
    </submittedName>
</protein>